<dbReference type="PANTHER" id="PTHR46480:SF1">
    <property type="entry name" value="VOLTAGE-GATED HYDROGEN CHANNEL 1"/>
    <property type="match status" value="1"/>
</dbReference>
<dbReference type="PANTHER" id="PTHR46480">
    <property type="entry name" value="F20B24.22"/>
    <property type="match status" value="1"/>
</dbReference>
<dbReference type="Gene3D" id="1.20.120.350">
    <property type="entry name" value="Voltage-gated potassium channels. Chain C"/>
    <property type="match status" value="1"/>
</dbReference>
<sequence length="665" mass="72541">MAPQKTALNGIFGITSAVSDIKSCPRRHPEKNLDRSLSSQFSFLRHKSFEQELEDDNIDDDILQTEIEAQAQAEKSCHEKLVEVLESNPIQVAICILVLIDAVLMVSLLMLDVHIVQAKCNANQEDISKLIDAIDSRMPGALAHVHGADVTLSDIINSLHGETNSSHGSSSHSVHKRDLSSVAHLLDAVQEGAETVMGSSSSEGGIFLRRLLYKEETQGDNDSTLEVHVSSDKLAANESHSKDAHGDGHGGHSLIENVAHALHISSIVILGIFLVEVILKCYALRLSYFRKKMELVDGIIIIISFTVDVIFYDGLGGRSGVDAASLLIFFLMWRMLRVFNGFLVTSRKRLKFRLTLQMRARKRAEAKISDLDVRIGFMEKELDSLRSLASKYGAKNHEVLNCKPKASVHKNVTAKEGISSMLCASMSMMHHFASKENVAKNEQMAQITESEEVIEDDNSNRINPFMLSPLKGKASQMNTKDSKENETTVTGSVKPDPVDTNISSPSGQTKEASALNDVKIDMEDHRENDADIVANPNGKNECSATDDKISSPAPPQPSPQAQKSKTQDLNERNGTLPSQQSTRSRGALKRTSSVDDQNMSSCDDQGTLPTSGEPTPAHPPGEVDGSENLQQKSDTQTPSDCNKLNNVAAKNATILTNGDVISNGM</sequence>
<keyword evidence="4" id="KW-1003">Cell membrane</keyword>
<keyword evidence="10 14" id="KW-0472">Membrane</keyword>
<keyword evidence="3" id="KW-0813">Transport</keyword>
<dbReference type="AlphaFoldDB" id="A0A1S3HJ63"/>
<dbReference type="InterPro" id="IPR027359">
    <property type="entry name" value="Volt_channel_dom_sf"/>
</dbReference>
<keyword evidence="16" id="KW-1185">Reference proteome</keyword>
<dbReference type="GeneID" id="106155662"/>
<keyword evidence="6" id="KW-0851">Voltage-gated channel</keyword>
<feature type="region of interest" description="Disordered" evidence="13">
    <location>
        <begin position="450"/>
        <end position="514"/>
    </location>
</feature>
<dbReference type="GO" id="GO:0030171">
    <property type="term" value="F:voltage-gated proton channel activity"/>
    <property type="evidence" value="ECO:0007669"/>
    <property type="project" value="InterPro"/>
</dbReference>
<evidence type="ECO:0000256" key="9">
    <source>
        <dbReference type="ARBA" id="ARBA00023065"/>
    </source>
</evidence>
<dbReference type="Pfam" id="PF00520">
    <property type="entry name" value="Ion_trans"/>
    <property type="match status" value="1"/>
</dbReference>
<evidence type="ECO:0000256" key="2">
    <source>
        <dbReference type="ARBA" id="ARBA00015897"/>
    </source>
</evidence>
<keyword evidence="7 14" id="KW-1133">Transmembrane helix</keyword>
<evidence type="ECO:0000256" key="1">
    <source>
        <dbReference type="ARBA" id="ARBA00004651"/>
    </source>
</evidence>
<evidence type="ECO:0000259" key="15">
    <source>
        <dbReference type="Pfam" id="PF00520"/>
    </source>
</evidence>
<evidence type="ECO:0000256" key="8">
    <source>
        <dbReference type="ARBA" id="ARBA00023054"/>
    </source>
</evidence>
<evidence type="ECO:0000256" key="7">
    <source>
        <dbReference type="ARBA" id="ARBA00022989"/>
    </source>
</evidence>
<keyword evidence="11" id="KW-0407">Ion channel</keyword>
<feature type="transmembrane region" description="Helical" evidence="14">
    <location>
        <begin position="295"/>
        <end position="312"/>
    </location>
</feature>
<evidence type="ECO:0000256" key="10">
    <source>
        <dbReference type="ARBA" id="ARBA00023136"/>
    </source>
</evidence>
<evidence type="ECO:0000256" key="5">
    <source>
        <dbReference type="ARBA" id="ARBA00022692"/>
    </source>
</evidence>
<evidence type="ECO:0000256" key="14">
    <source>
        <dbReference type="SAM" id="Phobius"/>
    </source>
</evidence>
<keyword evidence="9" id="KW-0406">Ion transport</keyword>
<feature type="compositionally biased region" description="Polar residues" evidence="13">
    <location>
        <begin position="627"/>
        <end position="644"/>
    </location>
</feature>
<dbReference type="Proteomes" id="UP000085678">
    <property type="component" value="Unplaced"/>
</dbReference>
<evidence type="ECO:0000313" key="17">
    <source>
        <dbReference type="RefSeq" id="XP_013386052.1"/>
    </source>
</evidence>
<reference evidence="17" key="1">
    <citation type="submission" date="2025-08" db="UniProtKB">
        <authorList>
            <consortium name="RefSeq"/>
        </authorList>
    </citation>
    <scope>IDENTIFICATION</scope>
    <source>
        <tissue evidence="17">Gonads</tissue>
    </source>
</reference>
<feature type="transmembrane region" description="Helical" evidence="14">
    <location>
        <begin position="262"/>
        <end position="283"/>
    </location>
</feature>
<evidence type="ECO:0000256" key="3">
    <source>
        <dbReference type="ARBA" id="ARBA00022448"/>
    </source>
</evidence>
<dbReference type="RefSeq" id="XP_013386052.1">
    <property type="nucleotide sequence ID" value="XM_013530598.1"/>
</dbReference>
<evidence type="ECO:0000256" key="12">
    <source>
        <dbReference type="ARBA" id="ARBA00031989"/>
    </source>
</evidence>
<evidence type="ECO:0000256" key="6">
    <source>
        <dbReference type="ARBA" id="ARBA00022882"/>
    </source>
</evidence>
<keyword evidence="8" id="KW-0175">Coiled coil</keyword>
<dbReference type="InParanoid" id="A0A1S3HJ63"/>
<dbReference type="KEGG" id="lak:106155662"/>
<dbReference type="OrthoDB" id="427456at2759"/>
<name>A0A1S3HJ63_LINAN</name>
<evidence type="ECO:0000256" key="11">
    <source>
        <dbReference type="ARBA" id="ARBA00023303"/>
    </source>
</evidence>
<feature type="region of interest" description="Disordered" evidence="13">
    <location>
        <begin position="529"/>
        <end position="644"/>
    </location>
</feature>
<feature type="compositionally biased region" description="Polar residues" evidence="13">
    <location>
        <begin position="500"/>
        <end position="511"/>
    </location>
</feature>
<feature type="transmembrane region" description="Helical" evidence="14">
    <location>
        <begin position="324"/>
        <end position="344"/>
    </location>
</feature>
<evidence type="ECO:0000256" key="13">
    <source>
        <dbReference type="SAM" id="MobiDB-lite"/>
    </source>
</evidence>
<dbReference type="InterPro" id="IPR005821">
    <property type="entry name" value="Ion_trans_dom"/>
</dbReference>
<protein>
    <recommendedName>
        <fullName evidence="2">Voltage-gated hydrogen channel 1</fullName>
    </recommendedName>
    <alternativeName>
        <fullName evidence="12">Hydrogen voltage-gated channel 1</fullName>
    </alternativeName>
</protein>
<proteinExistence type="predicted"/>
<evidence type="ECO:0000313" key="16">
    <source>
        <dbReference type="Proteomes" id="UP000085678"/>
    </source>
</evidence>
<dbReference type="GO" id="GO:0005886">
    <property type="term" value="C:plasma membrane"/>
    <property type="evidence" value="ECO:0007669"/>
    <property type="project" value="UniProtKB-SubCell"/>
</dbReference>
<dbReference type="InterPro" id="IPR031846">
    <property type="entry name" value="Hvcn1"/>
</dbReference>
<comment type="subcellular location">
    <subcellularLocation>
        <location evidence="1">Cell membrane</location>
        <topology evidence="1">Multi-pass membrane protein</topology>
    </subcellularLocation>
</comment>
<keyword evidence="5 14" id="KW-0812">Transmembrane</keyword>
<evidence type="ECO:0000256" key="4">
    <source>
        <dbReference type="ARBA" id="ARBA00022475"/>
    </source>
</evidence>
<dbReference type="GO" id="GO:0034702">
    <property type="term" value="C:monoatomic ion channel complex"/>
    <property type="evidence" value="ECO:0007669"/>
    <property type="project" value="UniProtKB-KW"/>
</dbReference>
<gene>
    <name evidence="17" type="primary">LOC106155662</name>
</gene>
<feature type="compositionally biased region" description="Polar residues" evidence="13">
    <location>
        <begin position="572"/>
        <end position="613"/>
    </location>
</feature>
<feature type="domain" description="Ion transport" evidence="15">
    <location>
        <begin position="260"/>
        <end position="340"/>
    </location>
</feature>
<accession>A0A1S3HJ63</accession>
<organism evidence="16 17">
    <name type="scientific">Lingula anatina</name>
    <name type="common">Brachiopod</name>
    <name type="synonym">Lingula unguis</name>
    <dbReference type="NCBI Taxonomy" id="7574"/>
    <lineage>
        <taxon>Eukaryota</taxon>
        <taxon>Metazoa</taxon>
        <taxon>Spiralia</taxon>
        <taxon>Lophotrochozoa</taxon>
        <taxon>Brachiopoda</taxon>
        <taxon>Linguliformea</taxon>
        <taxon>Lingulata</taxon>
        <taxon>Lingulida</taxon>
        <taxon>Linguloidea</taxon>
        <taxon>Lingulidae</taxon>
        <taxon>Lingula</taxon>
    </lineage>
</organism>